<dbReference type="InterPro" id="IPR042099">
    <property type="entry name" value="ANL_N_sf"/>
</dbReference>
<organism evidence="4 5">
    <name type="scientific">Agrobacterium tumefaciens</name>
    <dbReference type="NCBI Taxonomy" id="358"/>
    <lineage>
        <taxon>Bacteria</taxon>
        <taxon>Pseudomonadati</taxon>
        <taxon>Pseudomonadota</taxon>
        <taxon>Alphaproteobacteria</taxon>
        <taxon>Hyphomicrobiales</taxon>
        <taxon>Rhizobiaceae</taxon>
        <taxon>Rhizobium/Agrobacterium group</taxon>
        <taxon>Agrobacterium</taxon>
        <taxon>Agrobacterium tumefaciens complex</taxon>
    </lineage>
</organism>
<dbReference type="Gene3D" id="3.30.300.30">
    <property type="match status" value="1"/>
</dbReference>
<dbReference type="PANTHER" id="PTHR43767:SF1">
    <property type="entry name" value="NONRIBOSOMAL PEPTIDE SYNTHASE PES1 (EUROFUNG)-RELATED"/>
    <property type="match status" value="1"/>
</dbReference>
<dbReference type="GO" id="GO:0046872">
    <property type="term" value="F:metal ion binding"/>
    <property type="evidence" value="ECO:0007669"/>
    <property type="project" value="UniProtKB-KW"/>
</dbReference>
<accession>A0A176XFV3</accession>
<dbReference type="SUPFAM" id="SSF56801">
    <property type="entry name" value="Acetyl-CoA synthetase-like"/>
    <property type="match status" value="1"/>
</dbReference>
<dbReference type="InterPro" id="IPR045851">
    <property type="entry name" value="AMP-bd_C_sf"/>
</dbReference>
<feature type="domain" description="AMP-dependent synthetase/ligase" evidence="2">
    <location>
        <begin position="11"/>
        <end position="359"/>
    </location>
</feature>
<dbReference type="Gene3D" id="3.40.50.12780">
    <property type="entry name" value="N-terminal domain of ligase-like"/>
    <property type="match status" value="1"/>
</dbReference>
<feature type="domain" description="AMP-binding enzyme C-terminal" evidence="3">
    <location>
        <begin position="409"/>
        <end position="484"/>
    </location>
</feature>
<evidence type="ECO:0000313" key="4">
    <source>
        <dbReference type="EMBL" id="OAE48202.1"/>
    </source>
</evidence>
<dbReference type="Pfam" id="PF00501">
    <property type="entry name" value="AMP-binding"/>
    <property type="match status" value="1"/>
</dbReference>
<dbReference type="PROSITE" id="PS00455">
    <property type="entry name" value="AMP_BINDING"/>
    <property type="match status" value="1"/>
</dbReference>
<dbReference type="Pfam" id="PF13193">
    <property type="entry name" value="AMP-binding_C"/>
    <property type="match status" value="1"/>
</dbReference>
<evidence type="ECO:0008006" key="6">
    <source>
        <dbReference type="Google" id="ProtNLM"/>
    </source>
</evidence>
<dbReference type="InterPro" id="IPR000873">
    <property type="entry name" value="AMP-dep_synth/lig_dom"/>
</dbReference>
<keyword evidence="1" id="KW-0479">Metal-binding</keyword>
<evidence type="ECO:0000259" key="2">
    <source>
        <dbReference type="Pfam" id="PF00501"/>
    </source>
</evidence>
<dbReference type="InterPro" id="IPR050237">
    <property type="entry name" value="ATP-dep_AMP-bd_enzyme"/>
</dbReference>
<evidence type="ECO:0000256" key="1">
    <source>
        <dbReference type="ARBA" id="ARBA00022723"/>
    </source>
</evidence>
<dbReference type="Proteomes" id="UP000077098">
    <property type="component" value="Unassembled WGS sequence"/>
</dbReference>
<comment type="caution">
    <text evidence="4">The sequence shown here is derived from an EMBL/GenBank/DDBJ whole genome shotgun (WGS) entry which is preliminary data.</text>
</comment>
<evidence type="ECO:0000313" key="5">
    <source>
        <dbReference type="Proteomes" id="UP000077098"/>
    </source>
</evidence>
<dbReference type="EMBL" id="LXPS01000007">
    <property type="protein sequence ID" value="OAE48202.1"/>
    <property type="molecule type" value="Genomic_DNA"/>
</dbReference>
<dbReference type="AlphaFoldDB" id="A0A176XFV3"/>
<protein>
    <recommendedName>
        <fullName evidence="6">ATP-dependent acyl-CoA ligase</fullName>
    </recommendedName>
</protein>
<reference evidence="4 5" key="1">
    <citation type="submission" date="2016-05" db="EMBL/GenBank/DDBJ databases">
        <authorList>
            <person name="Lavstsen T."/>
            <person name="Jespersen J.S."/>
        </authorList>
    </citation>
    <scope>NUCLEOTIDE SEQUENCE [LARGE SCALE GENOMIC DNA]</scope>
    <source>
        <strain evidence="4 5">KCJ1736</strain>
    </source>
</reference>
<evidence type="ECO:0000259" key="3">
    <source>
        <dbReference type="Pfam" id="PF13193"/>
    </source>
</evidence>
<proteinExistence type="predicted"/>
<dbReference type="InterPro" id="IPR025110">
    <property type="entry name" value="AMP-bd_C"/>
</dbReference>
<dbReference type="PANTHER" id="PTHR43767">
    <property type="entry name" value="LONG-CHAIN-FATTY-ACID--COA LIGASE"/>
    <property type="match status" value="1"/>
</dbReference>
<name>A0A176XFV3_AGRTU</name>
<gene>
    <name evidence="4" type="ORF">A7J57_22630</name>
</gene>
<dbReference type="InterPro" id="IPR020845">
    <property type="entry name" value="AMP-binding_CS"/>
</dbReference>
<sequence length="532" mass="58674">MPPSLHALLDLQVERYGENTYVTCDGQTVSYRALAKLSRELATRLIAAGVTKGERVMLVMPGSIMYLGLWFALSRVGAIETPVNPAYKGLLLRHLIEISSPCLCLIDDQNIDEFSAAAQGCATGRIMSLSQFLSMGLTCGEEHVSLDMRGRDTAAIIFTSGTTGRSKGVMMSHRQQMSFGQAFAEITSLDETDVTYNFLPFFHIAAKFVALGTMLTGGRMFLRAAFSVSSFWSDVKEHGTTVCQAVGGICHMLHSQPPTTFEANNPMRLIYAVPLPWEFRADFERRFGLTLVEGYGGTESNLVAYSRPDDQPPRGSCGRPSPYFEIAIQDEEGNCCLPGEAGEICVRPRFPSTTMNGYFGVPEKTVEVTADCWFHTGDRGMIDADGFLFFLDRLKDAIRRRGENISSFEIERILNSHPAVAESAVIPVPAQLGEDEVKAVLVFKPDSSVSEEEIFQFSAANMPYFMVPRYIEVRTELPRTPTMKIKKAELKSECNGEATWDCEKAGLRVTRRGVIAVGSIPGPLIRCSTDSY</sequence>
<dbReference type="GO" id="GO:0016878">
    <property type="term" value="F:acid-thiol ligase activity"/>
    <property type="evidence" value="ECO:0007669"/>
    <property type="project" value="UniProtKB-ARBA"/>
</dbReference>